<dbReference type="Bgee" id="ENSLOCG00000014422">
    <property type="expression patterns" value="Expressed in ovary and 10 other cell types or tissues"/>
</dbReference>
<feature type="compositionally biased region" description="Basic and acidic residues" evidence="1">
    <location>
        <begin position="462"/>
        <end position="472"/>
    </location>
</feature>
<feature type="region of interest" description="Disordered" evidence="1">
    <location>
        <begin position="1"/>
        <end position="41"/>
    </location>
</feature>
<dbReference type="Gene3D" id="1.25.40.10">
    <property type="entry name" value="Tetratricopeptide repeat domain"/>
    <property type="match status" value="2"/>
</dbReference>
<dbReference type="OMA" id="LTEVHIN"/>
<dbReference type="SUPFAM" id="SSF48452">
    <property type="entry name" value="TPR-like"/>
    <property type="match status" value="2"/>
</dbReference>
<dbReference type="InParanoid" id="W5NAU7"/>
<sequence>MSLHLPTEDAAVDKQCTEVPEEGRASSSSSEGPPPLDRCSGPAARALATAVTMSPEHRLQQSESRAQAFAAAQEADAAVQELVRCVALARLAHGDAHWKLAEAHARLGQGYLRLKGLALQAQEHMEKAKAIAVNTTLELAGKQERADVLRCLVIIFQTEGEAAQRLDPTLRKAEQSLEKADRAVVELQQLGGVCGEDALGVQFDVAMSAVRLQRKQGQPAAALCQCQRALRVLQAAGREASWEACSVYREMAAIEQAGGNVDGAIQHLLQAHSVSLSVCPGSVEEAGAAHSLALAYSRTGESEHSDSAVRFFEQSLSSYRRTLGPEHSLLLSAQDDYCHFLLISGQRESAVKMLKESLPLKESTFGHLSAEVAETYWLLGEAEVSQGQIRRAYRTLKKCLEVQSLLYGPQDRRTRDTQQTLDKLAKDPEVAAKQRKAGGLRDRPPFCSAVPSHNPPGGTKSKIWDSEGGKNG</sequence>
<reference evidence="2" key="3">
    <citation type="submission" date="2025-09" db="UniProtKB">
        <authorList>
            <consortium name="Ensembl"/>
        </authorList>
    </citation>
    <scope>IDENTIFICATION</scope>
</reference>
<dbReference type="PANTHER" id="PTHR14485:SF3">
    <property type="entry name" value="TETRATRICOPEPTIDE REPEAT PROTEIN 23"/>
    <property type="match status" value="1"/>
</dbReference>
<evidence type="ECO:0000313" key="2">
    <source>
        <dbReference type="Ensembl" id="ENSLOCP00000017756.1"/>
    </source>
</evidence>
<protein>
    <submittedName>
        <fullName evidence="2">Tetratricopeptide repeat domain 23</fullName>
    </submittedName>
</protein>
<accession>W5NAU7</accession>
<dbReference type="EMBL" id="AHAT01005027">
    <property type="status" value="NOT_ANNOTATED_CDS"/>
    <property type="molecule type" value="Genomic_DNA"/>
</dbReference>
<feature type="region of interest" description="Disordered" evidence="1">
    <location>
        <begin position="411"/>
        <end position="472"/>
    </location>
</feature>
<feature type="compositionally biased region" description="Basic and acidic residues" evidence="1">
    <location>
        <begin position="423"/>
        <end position="432"/>
    </location>
</feature>
<proteinExistence type="predicted"/>
<dbReference type="HOGENOM" id="CLU_030458_0_0_1"/>
<dbReference type="GeneTree" id="ENSGT00530000063847"/>
<keyword evidence="3" id="KW-1185">Reference proteome</keyword>
<name>W5NAU7_LEPOC</name>
<reference evidence="2" key="2">
    <citation type="submission" date="2025-08" db="UniProtKB">
        <authorList>
            <consortium name="Ensembl"/>
        </authorList>
    </citation>
    <scope>IDENTIFICATION</scope>
</reference>
<dbReference type="EMBL" id="AHAT01005026">
    <property type="status" value="NOT_ANNOTATED_CDS"/>
    <property type="molecule type" value="Genomic_DNA"/>
</dbReference>
<dbReference type="InterPro" id="IPR042621">
    <property type="entry name" value="TTC23/TTC23L"/>
</dbReference>
<dbReference type="Ensembl" id="ENSLOCT00000017788.1">
    <property type="protein sequence ID" value="ENSLOCP00000017756.1"/>
    <property type="gene ID" value="ENSLOCG00000014422.1"/>
</dbReference>
<dbReference type="InterPro" id="IPR011990">
    <property type="entry name" value="TPR-like_helical_dom_sf"/>
</dbReference>
<dbReference type="Pfam" id="PF13374">
    <property type="entry name" value="TPR_10"/>
    <property type="match status" value="1"/>
</dbReference>
<evidence type="ECO:0000256" key="1">
    <source>
        <dbReference type="SAM" id="MobiDB-lite"/>
    </source>
</evidence>
<organism evidence="2 3">
    <name type="scientific">Lepisosteus oculatus</name>
    <name type="common">Spotted gar</name>
    <dbReference type="NCBI Taxonomy" id="7918"/>
    <lineage>
        <taxon>Eukaryota</taxon>
        <taxon>Metazoa</taxon>
        <taxon>Chordata</taxon>
        <taxon>Craniata</taxon>
        <taxon>Vertebrata</taxon>
        <taxon>Euteleostomi</taxon>
        <taxon>Actinopterygii</taxon>
        <taxon>Neopterygii</taxon>
        <taxon>Holostei</taxon>
        <taxon>Semionotiformes</taxon>
        <taxon>Lepisosteidae</taxon>
        <taxon>Lepisosteus</taxon>
    </lineage>
</organism>
<evidence type="ECO:0000313" key="3">
    <source>
        <dbReference type="Proteomes" id="UP000018468"/>
    </source>
</evidence>
<dbReference type="STRING" id="7918.ENSLOCP00000017756"/>
<reference evidence="3" key="1">
    <citation type="submission" date="2011-12" db="EMBL/GenBank/DDBJ databases">
        <title>The Draft Genome of Lepisosteus oculatus.</title>
        <authorList>
            <consortium name="The Broad Institute Genome Assembly &amp; Analysis Group"/>
            <consortium name="Computational R&amp;D Group"/>
            <consortium name="and Sequencing Platform"/>
            <person name="Di Palma F."/>
            <person name="Alfoldi J."/>
            <person name="Johnson J."/>
            <person name="Berlin A."/>
            <person name="Gnerre S."/>
            <person name="Jaffe D."/>
            <person name="MacCallum I."/>
            <person name="Young S."/>
            <person name="Walker B.J."/>
            <person name="Lander E.S."/>
            <person name="Lindblad-Toh K."/>
        </authorList>
    </citation>
    <scope>NUCLEOTIDE SEQUENCE [LARGE SCALE GENOMIC DNA]</scope>
</reference>
<dbReference type="eggNOG" id="ENOG502RQY0">
    <property type="taxonomic scope" value="Eukaryota"/>
</dbReference>
<feature type="compositionally biased region" description="Basic and acidic residues" evidence="1">
    <location>
        <begin position="11"/>
        <end position="24"/>
    </location>
</feature>
<dbReference type="PANTHER" id="PTHR14485">
    <property type="entry name" value="TETRATRICOPEPTIDE REPEAT PROTEIN 23"/>
    <property type="match status" value="1"/>
</dbReference>
<dbReference type="Proteomes" id="UP000018468">
    <property type="component" value="Linkage group LG3"/>
</dbReference>
<dbReference type="AlphaFoldDB" id="W5NAU7"/>